<dbReference type="Gene3D" id="3.40.50.1820">
    <property type="entry name" value="alpha/beta hydrolase"/>
    <property type="match status" value="1"/>
</dbReference>
<dbReference type="Pfam" id="PF12697">
    <property type="entry name" value="Abhydrolase_6"/>
    <property type="match status" value="1"/>
</dbReference>
<dbReference type="SUPFAM" id="SSF53474">
    <property type="entry name" value="alpha/beta-Hydrolases"/>
    <property type="match status" value="1"/>
</dbReference>
<dbReference type="GeneID" id="301546560"/>
<evidence type="ECO:0000313" key="2">
    <source>
        <dbReference type="EMBL" id="GGN34526.1"/>
    </source>
</evidence>
<evidence type="ECO:0000313" key="3">
    <source>
        <dbReference type="Proteomes" id="UP000600080"/>
    </source>
</evidence>
<accession>A0ABQ2J1J0</accession>
<dbReference type="Proteomes" id="UP000600080">
    <property type="component" value="Unassembled WGS sequence"/>
</dbReference>
<dbReference type="InterPro" id="IPR052897">
    <property type="entry name" value="Sec-Metab_Biosynth_Hydrolase"/>
</dbReference>
<protein>
    <submittedName>
        <fullName evidence="2">Esterase</fullName>
    </submittedName>
</protein>
<sequence>MATFVLVHGAMHGGWAWREVRARLQRAGHLVFTPTLTGQGERRGSLTPDVGVETHVADLTELLWFEDLREVHLVLHSYAGILAGPLAQRAGERLAGVVFLGSFLAGPGQSLLDVEPAATAARYRREVAAGDGWRLPASPAFLDLWGVTDPGLRAWAGPRLTDFPFRCQTDPVAYDPGALDRIRTVYVRHTDPPLESLTRFHEQALAAGWETYDLHCGHDMMLADPQATADLLVRIAEGPPAGPHRDGHPSA</sequence>
<gene>
    <name evidence="2" type="ORF">GCM10012285_06690</name>
</gene>
<organism evidence="2 3">
    <name type="scientific">Streptomyces kronopolitis</name>
    <dbReference type="NCBI Taxonomy" id="1612435"/>
    <lineage>
        <taxon>Bacteria</taxon>
        <taxon>Bacillati</taxon>
        <taxon>Actinomycetota</taxon>
        <taxon>Actinomycetes</taxon>
        <taxon>Kitasatosporales</taxon>
        <taxon>Streptomycetaceae</taxon>
        <taxon>Streptomyces</taxon>
    </lineage>
</organism>
<dbReference type="InterPro" id="IPR029058">
    <property type="entry name" value="AB_hydrolase_fold"/>
</dbReference>
<reference evidence="3" key="1">
    <citation type="journal article" date="2019" name="Int. J. Syst. Evol. Microbiol.">
        <title>The Global Catalogue of Microorganisms (GCM) 10K type strain sequencing project: providing services to taxonomists for standard genome sequencing and annotation.</title>
        <authorList>
            <consortium name="The Broad Institute Genomics Platform"/>
            <consortium name="The Broad Institute Genome Sequencing Center for Infectious Disease"/>
            <person name="Wu L."/>
            <person name="Ma J."/>
        </authorList>
    </citation>
    <scope>NUCLEOTIDE SEQUENCE [LARGE SCALE GENOMIC DNA]</scope>
    <source>
        <strain evidence="3">CGMCC 4.7323</strain>
    </source>
</reference>
<dbReference type="InterPro" id="IPR000073">
    <property type="entry name" value="AB_hydrolase_1"/>
</dbReference>
<dbReference type="RefSeq" id="WP_189095979.1">
    <property type="nucleotide sequence ID" value="NZ_BMND01000002.1"/>
</dbReference>
<name>A0ABQ2J1J0_9ACTN</name>
<dbReference type="EMBL" id="BMND01000002">
    <property type="protein sequence ID" value="GGN34526.1"/>
    <property type="molecule type" value="Genomic_DNA"/>
</dbReference>
<keyword evidence="3" id="KW-1185">Reference proteome</keyword>
<proteinExistence type="predicted"/>
<comment type="caution">
    <text evidence="2">The sequence shown here is derived from an EMBL/GenBank/DDBJ whole genome shotgun (WGS) entry which is preliminary data.</text>
</comment>
<dbReference type="PANTHER" id="PTHR37017:SF11">
    <property type="entry name" value="ESTERASE_LIPASE_THIOESTERASE DOMAIN-CONTAINING PROTEIN"/>
    <property type="match status" value="1"/>
</dbReference>
<evidence type="ECO:0000259" key="1">
    <source>
        <dbReference type="Pfam" id="PF12697"/>
    </source>
</evidence>
<feature type="domain" description="AB hydrolase-1" evidence="1">
    <location>
        <begin position="4"/>
        <end position="230"/>
    </location>
</feature>
<dbReference type="PANTHER" id="PTHR37017">
    <property type="entry name" value="AB HYDROLASE-1 DOMAIN-CONTAINING PROTEIN-RELATED"/>
    <property type="match status" value="1"/>
</dbReference>